<keyword evidence="2" id="KW-0677">Repeat</keyword>
<evidence type="ECO:0000313" key="4">
    <source>
        <dbReference type="EMBL" id="MFD1220813.1"/>
    </source>
</evidence>
<keyword evidence="5" id="KW-1185">Reference proteome</keyword>
<name>A0ABW3UJ74_9BACL</name>
<feature type="domain" description="Copper amine oxidase-like N-terminal" evidence="3">
    <location>
        <begin position="261"/>
        <end position="367"/>
    </location>
</feature>
<gene>
    <name evidence="4" type="ORF">ACFQ4B_11820</name>
</gene>
<dbReference type="InterPro" id="IPR036582">
    <property type="entry name" value="Mao_N_sf"/>
</dbReference>
<accession>A0ABW3UJ74</accession>
<dbReference type="Proteomes" id="UP001597180">
    <property type="component" value="Unassembled WGS sequence"/>
</dbReference>
<evidence type="ECO:0000256" key="1">
    <source>
        <dbReference type="ARBA" id="ARBA00022614"/>
    </source>
</evidence>
<dbReference type="Gene3D" id="3.30.457.10">
    <property type="entry name" value="Copper amine oxidase-like, N-terminal domain"/>
    <property type="match status" value="1"/>
</dbReference>
<dbReference type="InterPro" id="IPR050836">
    <property type="entry name" value="SDS22/Internalin_LRR"/>
</dbReference>
<organism evidence="4 5">
    <name type="scientific">Paenibacillus vulneris</name>
    <dbReference type="NCBI Taxonomy" id="1133364"/>
    <lineage>
        <taxon>Bacteria</taxon>
        <taxon>Bacillati</taxon>
        <taxon>Bacillota</taxon>
        <taxon>Bacilli</taxon>
        <taxon>Bacillales</taxon>
        <taxon>Paenibacillaceae</taxon>
        <taxon>Paenibacillus</taxon>
    </lineage>
</organism>
<dbReference type="InterPro" id="IPR012854">
    <property type="entry name" value="Cu_amine_oxidase-like_N"/>
</dbReference>
<reference evidence="5" key="1">
    <citation type="journal article" date="2019" name="Int. J. Syst. Evol. Microbiol.">
        <title>The Global Catalogue of Microorganisms (GCM) 10K type strain sequencing project: providing services to taxonomists for standard genome sequencing and annotation.</title>
        <authorList>
            <consortium name="The Broad Institute Genomics Platform"/>
            <consortium name="The Broad Institute Genome Sequencing Center for Infectious Disease"/>
            <person name="Wu L."/>
            <person name="Ma J."/>
        </authorList>
    </citation>
    <scope>NUCLEOTIDE SEQUENCE [LARGE SCALE GENOMIC DNA]</scope>
    <source>
        <strain evidence="5">CCUG 53270</strain>
    </source>
</reference>
<comment type="caution">
    <text evidence="4">The sequence shown here is derived from an EMBL/GenBank/DDBJ whole genome shotgun (WGS) entry which is preliminary data.</text>
</comment>
<evidence type="ECO:0000256" key="2">
    <source>
        <dbReference type="ARBA" id="ARBA00022737"/>
    </source>
</evidence>
<dbReference type="EMBL" id="JBHTLU010000013">
    <property type="protein sequence ID" value="MFD1220813.1"/>
    <property type="molecule type" value="Genomic_DNA"/>
</dbReference>
<dbReference type="InterPro" id="IPR001611">
    <property type="entry name" value="Leu-rich_rpt"/>
</dbReference>
<dbReference type="SUPFAM" id="SSF52058">
    <property type="entry name" value="L domain-like"/>
    <property type="match status" value="1"/>
</dbReference>
<proteinExistence type="predicted"/>
<dbReference type="SUPFAM" id="SSF55383">
    <property type="entry name" value="Copper amine oxidase, domain N"/>
    <property type="match status" value="1"/>
</dbReference>
<dbReference type="PANTHER" id="PTHR46652">
    <property type="entry name" value="LEUCINE-RICH REPEAT AND IQ DOMAIN-CONTAINING PROTEIN 1-RELATED"/>
    <property type="match status" value="1"/>
</dbReference>
<dbReference type="PROSITE" id="PS51450">
    <property type="entry name" value="LRR"/>
    <property type="match status" value="1"/>
</dbReference>
<dbReference type="RefSeq" id="WP_345587367.1">
    <property type="nucleotide sequence ID" value="NZ_BAABJG010000006.1"/>
</dbReference>
<dbReference type="Gene3D" id="3.80.10.10">
    <property type="entry name" value="Ribonuclease Inhibitor"/>
    <property type="match status" value="1"/>
</dbReference>
<evidence type="ECO:0000259" key="3">
    <source>
        <dbReference type="Pfam" id="PF07833"/>
    </source>
</evidence>
<sequence>MAKSLCTTLGALFICLIFIAPGSLKAEEALIPDANLEAAVRMQLSRMQEPLDKADLEQLISLSPQDPSQKIKSLEGLQYAPNLRTLIIPGHEIQQLEPLQNLKQLEFLVIAGNKVESLEALRNDTGLKRLLIDNSDIENIEPLSGLNQLTDLLMSNNRVQDLSALRGHPLRWISMSNNQVEDLSALRDIPTLQTLYADQNRISHIEVLLELPKLKEVHLASNPLDEQADAVISKLRERGVKVVTVAEEAGKPASRAIRVILDANSVPFSSPPFITDSTAMVPFRPIFDRLGIKIAWDEKTRTINGTKDGIQLQLQIDNPVAVVNGKAVTLPAAPALIDGSTFVPVRFISEAASAKVDWNEQTNDIIIQSKKQYQSKDGKFQFTAYGLWRDLNDEMDTGEAELAIRYFNYTMLLIYSDPKLAEDSKSNKLDSYLEWIKGVHSITKDTLLEEKKIKVLGFDAVQLTYVNNDDYDKRIDTMIVFETDSYFYNILHSSYESEYKSSMKQFQEILDTMTFHEK</sequence>
<dbReference type="PANTHER" id="PTHR46652:SF3">
    <property type="entry name" value="LEUCINE-RICH REPEAT-CONTAINING PROTEIN 9"/>
    <property type="match status" value="1"/>
</dbReference>
<protein>
    <submittedName>
        <fullName evidence="4">Stalk domain-containing protein</fullName>
    </submittedName>
</protein>
<dbReference type="Pfam" id="PF07833">
    <property type="entry name" value="Cu_amine_oxidN1"/>
    <property type="match status" value="1"/>
</dbReference>
<evidence type="ECO:0000313" key="5">
    <source>
        <dbReference type="Proteomes" id="UP001597180"/>
    </source>
</evidence>
<dbReference type="InterPro" id="IPR032675">
    <property type="entry name" value="LRR_dom_sf"/>
</dbReference>
<keyword evidence="1" id="KW-0433">Leucine-rich repeat</keyword>